<protein>
    <submittedName>
        <fullName evidence="5">Cellulase family glycosylhydrolase</fullName>
    </submittedName>
</protein>
<dbReference type="RefSeq" id="WP_354663155.1">
    <property type="nucleotide sequence ID" value="NZ_JBEXAC010000002.1"/>
</dbReference>
<dbReference type="EMBL" id="JBEXAC010000002">
    <property type="protein sequence ID" value="MET7000601.1"/>
    <property type="molecule type" value="Genomic_DNA"/>
</dbReference>
<evidence type="ECO:0000259" key="4">
    <source>
        <dbReference type="Pfam" id="PF00150"/>
    </source>
</evidence>
<sequence>MYKKLFLVCSVAAIFGCGQSQKQETKETQNEDTPVTATVWDAAKAGEWYAKQDWLVGANYITSSAINQLEMWQAETFDTAAIDRELSLAAGIGMNTMRVFLHDLLHQQDPQGFFQRMEQFLEIADKHHIRIMFVLFDSVWDPNPVAGKQRAPKPHVHNSGWVQNPGIKALQDSTQYPRLEKYVTETVKKFASDKRVVCWDVWNEPDNLNQSAYGAVELKNKADFVLPLISKVFAWARSAAPEQPLTSGLWAGDWSEEATLKPIEKVMITESDVISFHSYDDSTEIEKRIIQLERYGKPLICTEYMARPRKSTFESIMPILKKHKVGAYNWGFIEGKSQTNYPWDSWSKRYTAEPPLWFHDIFRKNGTPYLQKEVDFIKNIVKQ</sequence>
<name>A0ABV2TC64_9BACT</name>
<reference evidence="5 6" key="1">
    <citation type="submission" date="2024-06" db="EMBL/GenBank/DDBJ databases">
        <title>Chitinophaga defluvii sp. nov., isolated from municipal sewage.</title>
        <authorList>
            <person name="Zhang L."/>
        </authorList>
    </citation>
    <scope>NUCLEOTIDE SEQUENCE [LARGE SCALE GENOMIC DNA]</scope>
    <source>
        <strain evidence="5 6">H8</strain>
    </source>
</reference>
<dbReference type="SUPFAM" id="SSF51445">
    <property type="entry name" value="(Trans)glycosidases"/>
    <property type="match status" value="1"/>
</dbReference>
<evidence type="ECO:0000256" key="2">
    <source>
        <dbReference type="ARBA" id="ARBA00023295"/>
    </source>
</evidence>
<proteinExistence type="inferred from homology"/>
<keyword evidence="2 3" id="KW-0326">Glycosidase</keyword>
<dbReference type="PROSITE" id="PS51257">
    <property type="entry name" value="PROKAR_LIPOPROTEIN"/>
    <property type="match status" value="1"/>
</dbReference>
<feature type="domain" description="Glycoside hydrolase family 5" evidence="4">
    <location>
        <begin position="87"/>
        <end position="330"/>
    </location>
</feature>
<dbReference type="InterPro" id="IPR017853">
    <property type="entry name" value="GH"/>
</dbReference>
<keyword evidence="6" id="KW-1185">Reference proteome</keyword>
<evidence type="ECO:0000313" key="6">
    <source>
        <dbReference type="Proteomes" id="UP001549749"/>
    </source>
</evidence>
<evidence type="ECO:0000256" key="3">
    <source>
        <dbReference type="RuleBase" id="RU361153"/>
    </source>
</evidence>
<dbReference type="Pfam" id="PF00150">
    <property type="entry name" value="Cellulase"/>
    <property type="match status" value="1"/>
</dbReference>
<dbReference type="Gene3D" id="3.20.20.80">
    <property type="entry name" value="Glycosidases"/>
    <property type="match status" value="1"/>
</dbReference>
<dbReference type="Proteomes" id="UP001549749">
    <property type="component" value="Unassembled WGS sequence"/>
</dbReference>
<gene>
    <name evidence="5" type="ORF">ABR189_24630</name>
</gene>
<dbReference type="InterPro" id="IPR001547">
    <property type="entry name" value="Glyco_hydro_5"/>
</dbReference>
<organism evidence="5 6">
    <name type="scientific">Chitinophaga defluvii</name>
    <dbReference type="NCBI Taxonomy" id="3163343"/>
    <lineage>
        <taxon>Bacteria</taxon>
        <taxon>Pseudomonadati</taxon>
        <taxon>Bacteroidota</taxon>
        <taxon>Chitinophagia</taxon>
        <taxon>Chitinophagales</taxon>
        <taxon>Chitinophagaceae</taxon>
        <taxon>Chitinophaga</taxon>
    </lineage>
</organism>
<accession>A0ABV2TC64</accession>
<comment type="caution">
    <text evidence="5">The sequence shown here is derived from an EMBL/GenBank/DDBJ whole genome shotgun (WGS) entry which is preliminary data.</text>
</comment>
<evidence type="ECO:0000313" key="5">
    <source>
        <dbReference type="EMBL" id="MET7000601.1"/>
    </source>
</evidence>
<keyword evidence="1 3" id="KW-0378">Hydrolase</keyword>
<comment type="similarity">
    <text evidence="3">Belongs to the glycosyl hydrolase 5 (cellulase A) family.</text>
</comment>
<evidence type="ECO:0000256" key="1">
    <source>
        <dbReference type="ARBA" id="ARBA00022801"/>
    </source>
</evidence>